<feature type="region of interest" description="Disordered" evidence="1">
    <location>
        <begin position="26"/>
        <end position="99"/>
    </location>
</feature>
<dbReference type="AlphaFoldDB" id="A0AAU8A3F2"/>
<evidence type="ECO:0000256" key="2">
    <source>
        <dbReference type="SAM" id="SignalP"/>
    </source>
</evidence>
<dbReference type="EMBL" id="CP099959">
    <property type="protein sequence ID" value="XCC58213.1"/>
    <property type="molecule type" value="Genomic_DNA"/>
</dbReference>
<organism evidence="3">
    <name type="scientific">Polynucleobacter sp. UK-FUSCHL-C3</name>
    <dbReference type="NCBI Taxonomy" id="2955208"/>
    <lineage>
        <taxon>Bacteria</taxon>
        <taxon>Pseudomonadati</taxon>
        <taxon>Pseudomonadota</taxon>
        <taxon>Betaproteobacteria</taxon>
        <taxon>Burkholderiales</taxon>
        <taxon>Burkholderiaceae</taxon>
        <taxon>Polynucleobacter</taxon>
    </lineage>
</organism>
<keyword evidence="2" id="KW-0732">Signal</keyword>
<feature type="signal peptide" evidence="2">
    <location>
        <begin position="1"/>
        <end position="23"/>
    </location>
</feature>
<accession>A0AAU8A3F2</accession>
<name>A0AAU8A3F2_9BURK</name>
<reference evidence="3" key="1">
    <citation type="submission" date="2022-06" db="EMBL/GenBank/DDBJ databases">
        <title>New Polynucleobacter species.</title>
        <authorList>
            <person name="Hahn M.W."/>
        </authorList>
    </citation>
    <scope>NUCLEOTIDE SEQUENCE</scope>
    <source>
        <strain evidence="3">UK-FUSCHL-C3</strain>
    </source>
</reference>
<protein>
    <submittedName>
        <fullName evidence="3">Uncharacterized protein</fullName>
    </submittedName>
</protein>
<dbReference type="RefSeq" id="WP_353439392.1">
    <property type="nucleotide sequence ID" value="NZ_CP099959.1"/>
</dbReference>
<feature type="chain" id="PRO_5043347204" evidence="2">
    <location>
        <begin position="24"/>
        <end position="99"/>
    </location>
</feature>
<evidence type="ECO:0000256" key="1">
    <source>
        <dbReference type="SAM" id="MobiDB-lite"/>
    </source>
</evidence>
<sequence>MNWLPNKSLLLFFSALLSFSVFANEERHANSPPPATNPQNPQSQMNNQNPSSVNQQMLREQNTRTIRNQQERKDSLPVSPKAKPESSGDYVNPLEQKQK</sequence>
<feature type="compositionally biased region" description="Low complexity" evidence="1">
    <location>
        <begin position="37"/>
        <end position="56"/>
    </location>
</feature>
<evidence type="ECO:0000313" key="3">
    <source>
        <dbReference type="EMBL" id="XCC58213.1"/>
    </source>
</evidence>
<feature type="compositionally biased region" description="Polar residues" evidence="1">
    <location>
        <begin position="57"/>
        <end position="68"/>
    </location>
</feature>
<gene>
    <name evidence="3" type="ORF">NKE59_02685</name>
</gene>
<proteinExistence type="predicted"/>